<keyword evidence="3" id="KW-1185">Reference proteome</keyword>
<feature type="region of interest" description="Disordered" evidence="1">
    <location>
        <begin position="33"/>
        <end position="60"/>
    </location>
</feature>
<evidence type="ECO:0000313" key="2">
    <source>
        <dbReference type="EMBL" id="SNY70271.1"/>
    </source>
</evidence>
<evidence type="ECO:0000256" key="1">
    <source>
        <dbReference type="SAM" id="MobiDB-lite"/>
    </source>
</evidence>
<dbReference type="AlphaFoldDB" id="A0A285KG45"/>
<gene>
    <name evidence="2" type="ORF">SAMN05421748_13751</name>
</gene>
<evidence type="ECO:0000313" key="3">
    <source>
        <dbReference type="Proteomes" id="UP000219612"/>
    </source>
</evidence>
<accession>A0A285KG45</accession>
<sequence length="60" mass="6471">MSYIPEFDDDSDKSELDVLAEAILDALRSGVLSDQSPGIHRPESTVAFEPGLPPSKSLLN</sequence>
<dbReference type="Proteomes" id="UP000219612">
    <property type="component" value="Unassembled WGS sequence"/>
</dbReference>
<protein>
    <submittedName>
        <fullName evidence="2">Uncharacterized protein</fullName>
    </submittedName>
</protein>
<dbReference type="RefSeq" id="WP_097328360.1">
    <property type="nucleotide sequence ID" value="NZ_OBDY01000037.1"/>
</dbReference>
<name>A0A285KG45_9ACTN</name>
<organism evidence="2 3">
    <name type="scientific">Paractinoplanes atraurantiacus</name>
    <dbReference type="NCBI Taxonomy" id="1036182"/>
    <lineage>
        <taxon>Bacteria</taxon>
        <taxon>Bacillati</taxon>
        <taxon>Actinomycetota</taxon>
        <taxon>Actinomycetes</taxon>
        <taxon>Micromonosporales</taxon>
        <taxon>Micromonosporaceae</taxon>
        <taxon>Paractinoplanes</taxon>
    </lineage>
</organism>
<proteinExistence type="predicted"/>
<dbReference type="EMBL" id="OBDY01000037">
    <property type="protein sequence ID" value="SNY70271.1"/>
    <property type="molecule type" value="Genomic_DNA"/>
</dbReference>
<reference evidence="2 3" key="1">
    <citation type="submission" date="2017-09" db="EMBL/GenBank/DDBJ databases">
        <authorList>
            <person name="Ehlers B."/>
            <person name="Leendertz F.H."/>
        </authorList>
    </citation>
    <scope>NUCLEOTIDE SEQUENCE [LARGE SCALE GENOMIC DNA]</scope>
    <source>
        <strain evidence="2 3">CGMCC 4.6857</strain>
    </source>
</reference>